<dbReference type="KEGG" id="bid:Bind_1592"/>
<evidence type="ECO:0008006" key="4">
    <source>
        <dbReference type="Google" id="ProtNLM"/>
    </source>
</evidence>
<sequence>MSAQWSQWLKSLQMALATALVLLFLVCFVGVFAPKAMAGSSLADLDATRERPLFSPNRRLPPKPVVPVEPPPRPPVEAPPPNLQLVGVIFSENEKRAIVIVNNPAKPQSLKPGDAIDGWQVSLIEPRKIALNKGERSIDFTLKPKRP</sequence>
<evidence type="ECO:0000313" key="2">
    <source>
        <dbReference type="EMBL" id="ACB95224.1"/>
    </source>
</evidence>
<dbReference type="HOGENOM" id="CLU_1764447_0_0_5"/>
<dbReference type="Gene3D" id="2.30.30.830">
    <property type="match status" value="1"/>
</dbReference>
<dbReference type="Proteomes" id="UP000001695">
    <property type="component" value="Chromosome"/>
</dbReference>
<dbReference type="AlphaFoldDB" id="B2IBD7"/>
<protein>
    <recommendedName>
        <fullName evidence="4">Type II secretion system protein GspC N-terminal domain-containing protein</fullName>
    </recommendedName>
</protein>
<gene>
    <name evidence="2" type="ordered locus">Bind_1592</name>
</gene>
<dbReference type="eggNOG" id="ENOG50333QC">
    <property type="taxonomic scope" value="Bacteria"/>
</dbReference>
<dbReference type="EMBL" id="CP001016">
    <property type="protein sequence ID" value="ACB95224.1"/>
    <property type="molecule type" value="Genomic_DNA"/>
</dbReference>
<evidence type="ECO:0000256" key="1">
    <source>
        <dbReference type="SAM" id="MobiDB-lite"/>
    </source>
</evidence>
<proteinExistence type="predicted"/>
<feature type="compositionally biased region" description="Pro residues" evidence="1">
    <location>
        <begin position="62"/>
        <end position="79"/>
    </location>
</feature>
<organism evidence="2 3">
    <name type="scientific">Beijerinckia indica subsp. indica (strain ATCC 9039 / DSM 1715 / NCIMB 8712)</name>
    <dbReference type="NCBI Taxonomy" id="395963"/>
    <lineage>
        <taxon>Bacteria</taxon>
        <taxon>Pseudomonadati</taxon>
        <taxon>Pseudomonadota</taxon>
        <taxon>Alphaproteobacteria</taxon>
        <taxon>Hyphomicrobiales</taxon>
        <taxon>Beijerinckiaceae</taxon>
        <taxon>Beijerinckia</taxon>
    </lineage>
</organism>
<feature type="region of interest" description="Disordered" evidence="1">
    <location>
        <begin position="53"/>
        <end position="79"/>
    </location>
</feature>
<dbReference type="OrthoDB" id="8234697at2"/>
<name>B2IBD7_BEII9</name>
<accession>B2IBD7</accession>
<keyword evidence="3" id="KW-1185">Reference proteome</keyword>
<reference evidence="3" key="1">
    <citation type="submission" date="2008-03" db="EMBL/GenBank/DDBJ databases">
        <title>Complete sequence of chromosome of Beijerinckia indica subsp. indica ATCC 9039.</title>
        <authorList>
            <consortium name="US DOE Joint Genome Institute"/>
            <person name="Copeland A."/>
            <person name="Lucas S."/>
            <person name="Lapidus A."/>
            <person name="Glavina del Rio T."/>
            <person name="Dalin E."/>
            <person name="Tice H."/>
            <person name="Bruce D."/>
            <person name="Goodwin L."/>
            <person name="Pitluck S."/>
            <person name="LaButti K."/>
            <person name="Schmutz J."/>
            <person name="Larimer F."/>
            <person name="Land M."/>
            <person name="Hauser L."/>
            <person name="Kyrpides N."/>
            <person name="Mikhailova N."/>
            <person name="Dunfield P.F."/>
            <person name="Dedysh S.N."/>
            <person name="Liesack W."/>
            <person name="Saw J.H."/>
            <person name="Alam M."/>
            <person name="Chen Y."/>
            <person name="Murrell J.C."/>
            <person name="Richardson P."/>
        </authorList>
    </citation>
    <scope>NUCLEOTIDE SEQUENCE [LARGE SCALE GENOMIC DNA]</scope>
    <source>
        <strain evidence="3">ATCC 9039 / DSM 1715 / NCIMB 8712</strain>
    </source>
</reference>
<dbReference type="STRING" id="395963.Bind_1592"/>
<dbReference type="RefSeq" id="WP_012384581.1">
    <property type="nucleotide sequence ID" value="NC_010581.1"/>
</dbReference>
<evidence type="ECO:0000313" key="3">
    <source>
        <dbReference type="Proteomes" id="UP000001695"/>
    </source>
</evidence>
<reference evidence="2 3" key="2">
    <citation type="journal article" date="2010" name="J. Bacteriol.">
        <title>Complete genome sequence of Beijerinckia indica subsp. indica.</title>
        <authorList>
            <person name="Tamas I."/>
            <person name="Dedysh S.N."/>
            <person name="Liesack W."/>
            <person name="Stott M.B."/>
            <person name="Alam M."/>
            <person name="Murrell J.C."/>
            <person name="Dunfield P.F."/>
        </authorList>
    </citation>
    <scope>NUCLEOTIDE SEQUENCE [LARGE SCALE GENOMIC DNA]</scope>
    <source>
        <strain evidence="3">ATCC 9039 / DSM 1715 / NCIMB 8712</strain>
    </source>
</reference>